<evidence type="ECO:0000313" key="3">
    <source>
        <dbReference type="Proteomes" id="UP000825051"/>
    </source>
</evidence>
<dbReference type="Pfam" id="PF10006">
    <property type="entry name" value="DUF2249"/>
    <property type="match status" value="1"/>
</dbReference>
<protein>
    <submittedName>
        <fullName evidence="2">DUF2249 domain-containing protein</fullName>
    </submittedName>
</protein>
<name>A0A8F9TTI8_9BACT</name>
<proteinExistence type="predicted"/>
<dbReference type="InterPro" id="IPR018720">
    <property type="entry name" value="DUF2249"/>
</dbReference>
<dbReference type="KEGG" id="ole:K0B96_15980"/>
<evidence type="ECO:0000313" key="2">
    <source>
        <dbReference type="EMBL" id="QYM78781.1"/>
    </source>
</evidence>
<dbReference type="AlphaFoldDB" id="A0A8F9TTI8"/>
<dbReference type="Proteomes" id="UP000825051">
    <property type="component" value="Chromosome"/>
</dbReference>
<dbReference type="EMBL" id="CP080507">
    <property type="protein sequence ID" value="QYM78781.1"/>
    <property type="molecule type" value="Genomic_DNA"/>
</dbReference>
<feature type="domain" description="DUF2249" evidence="1">
    <location>
        <begin position="8"/>
        <end position="76"/>
    </location>
</feature>
<evidence type="ECO:0000259" key="1">
    <source>
        <dbReference type="Pfam" id="PF10006"/>
    </source>
</evidence>
<reference evidence="2" key="1">
    <citation type="submission" date="2021-08" db="EMBL/GenBank/DDBJ databases">
        <title>Genome of a novel bacterium of the phylum Verrucomicrobia, Oleiharenicola sp. KSB-15.</title>
        <authorList>
            <person name="Chung J.-H."/>
            <person name="Ahn J.-H."/>
            <person name="Yoon Y."/>
            <person name="Kim D.-Y."/>
            <person name="An S.-H."/>
            <person name="Park I."/>
            <person name="Yeon J."/>
        </authorList>
    </citation>
    <scope>NUCLEOTIDE SEQUENCE</scope>
    <source>
        <strain evidence="2">KSB-15</strain>
    </source>
</reference>
<keyword evidence="3" id="KW-1185">Reference proteome</keyword>
<sequence length="77" mass="8457">MPTSLMKTLDVRPLLARGEEPFSVIRARVDALAVGQGLTVVAPFLPAPLIELLKGEGFQPTIERRSDGGWAVMVWRK</sequence>
<dbReference type="RefSeq" id="WP_220161885.1">
    <property type="nucleotide sequence ID" value="NZ_CP080507.1"/>
</dbReference>
<gene>
    <name evidence="2" type="ORF">K0B96_15980</name>
</gene>
<organism evidence="2 3">
    <name type="scientific">Horticoccus luteus</name>
    <dbReference type="NCBI Taxonomy" id="2862869"/>
    <lineage>
        <taxon>Bacteria</taxon>
        <taxon>Pseudomonadati</taxon>
        <taxon>Verrucomicrobiota</taxon>
        <taxon>Opitutia</taxon>
        <taxon>Opitutales</taxon>
        <taxon>Opitutaceae</taxon>
        <taxon>Horticoccus</taxon>
    </lineage>
</organism>
<accession>A0A8F9TTI8</accession>